<organism evidence="3 4">
    <name type="scientific">Litomosoides sigmodontis</name>
    <name type="common">Filarial nematode worm</name>
    <dbReference type="NCBI Taxonomy" id="42156"/>
    <lineage>
        <taxon>Eukaryota</taxon>
        <taxon>Metazoa</taxon>
        <taxon>Ecdysozoa</taxon>
        <taxon>Nematoda</taxon>
        <taxon>Chromadorea</taxon>
        <taxon>Rhabditida</taxon>
        <taxon>Spirurina</taxon>
        <taxon>Spiruromorpha</taxon>
        <taxon>Filarioidea</taxon>
        <taxon>Onchocercidae</taxon>
        <taxon>Litomosoides</taxon>
    </lineage>
</organism>
<sequence length="386" mass="42255">MYNILATCSLLLSAVAKTSGKNEDMVCFDGTLDWRQEMSKSGSPCFGITRVKLAMNWEKANDYCHEIGGQLPTPSVDEAQLLRSLLVETGVSLDTKLPLGFINENNTWMQIRGGEKQQPGISLPNTSMEVLQGSHTKDKFSYEPAEKKNMYKTVVCEHRNSALSVITNQECDDDEYVLLAINNASKCYSFHEFNDPSVEGSDFNSVSSYCKSQNAELFEPIDLGDLHIMKKIGEATGFAVSSAKHIPKQRGYINHTVANAGEEPTTAAGYKYAIVGINITPLNSSEALCFMLELPGGSIVQSTCETKSDFALCVKNSQPATDRIQDILGVDSVIISDLKREVTLEEADDLSYLGVAPEVKLAVTAFSATSILLRHIALLIVFLIIL</sequence>
<evidence type="ECO:0000313" key="4">
    <source>
        <dbReference type="Proteomes" id="UP000277928"/>
    </source>
</evidence>
<keyword evidence="1" id="KW-0812">Transmembrane</keyword>
<keyword evidence="4" id="KW-1185">Reference proteome</keyword>
<evidence type="ECO:0008006" key="5">
    <source>
        <dbReference type="Google" id="ProtNLM"/>
    </source>
</evidence>
<dbReference type="InterPro" id="IPR016187">
    <property type="entry name" value="CTDL_fold"/>
</dbReference>
<keyword evidence="1" id="KW-0472">Membrane</keyword>
<evidence type="ECO:0000256" key="2">
    <source>
        <dbReference type="SAM" id="SignalP"/>
    </source>
</evidence>
<protein>
    <recommendedName>
        <fullName evidence="5">C-type lectin domain-containing protein</fullName>
    </recommendedName>
</protein>
<feature type="chain" id="PRO_5018116739" description="C-type lectin domain-containing protein" evidence="2">
    <location>
        <begin position="21"/>
        <end position="386"/>
    </location>
</feature>
<dbReference type="OrthoDB" id="5828892at2759"/>
<gene>
    <name evidence="3" type="ORF">NLS_LOCUS5733</name>
</gene>
<name>A0A3P6TH17_LITSI</name>
<proteinExistence type="predicted"/>
<keyword evidence="2" id="KW-0732">Signal</keyword>
<dbReference type="Proteomes" id="UP000277928">
    <property type="component" value="Unassembled WGS sequence"/>
</dbReference>
<accession>A0A3P6TH17</accession>
<dbReference type="CDD" id="cd00037">
    <property type="entry name" value="CLECT"/>
    <property type="match status" value="1"/>
</dbReference>
<dbReference type="EMBL" id="UYRX01000449">
    <property type="protein sequence ID" value="VDK82393.1"/>
    <property type="molecule type" value="Genomic_DNA"/>
</dbReference>
<dbReference type="OMA" id="VCEHRNS"/>
<dbReference type="SUPFAM" id="SSF56436">
    <property type="entry name" value="C-type lectin-like"/>
    <property type="match status" value="1"/>
</dbReference>
<feature type="signal peptide" evidence="2">
    <location>
        <begin position="1"/>
        <end position="20"/>
    </location>
</feature>
<evidence type="ECO:0000313" key="3">
    <source>
        <dbReference type="EMBL" id="VDK82393.1"/>
    </source>
</evidence>
<dbReference type="AlphaFoldDB" id="A0A3P6TH17"/>
<evidence type="ECO:0000256" key="1">
    <source>
        <dbReference type="SAM" id="Phobius"/>
    </source>
</evidence>
<feature type="transmembrane region" description="Helical" evidence="1">
    <location>
        <begin position="361"/>
        <end position="385"/>
    </location>
</feature>
<keyword evidence="1" id="KW-1133">Transmembrane helix</keyword>
<reference evidence="3 4" key="1">
    <citation type="submission" date="2018-08" db="EMBL/GenBank/DDBJ databases">
        <authorList>
            <person name="Laetsch R D."/>
            <person name="Stevens L."/>
            <person name="Kumar S."/>
            <person name="Blaxter L. M."/>
        </authorList>
    </citation>
    <scope>NUCLEOTIDE SEQUENCE [LARGE SCALE GENOMIC DNA]</scope>
</reference>